<dbReference type="RefSeq" id="WP_146292478.1">
    <property type="nucleotide sequence ID" value="NZ_SELH01000018.1"/>
</dbReference>
<organism evidence="1 2">
    <name type="scientific">Apibacter muscae</name>
    <dbReference type="NCBI Taxonomy" id="2509004"/>
    <lineage>
        <taxon>Bacteria</taxon>
        <taxon>Pseudomonadati</taxon>
        <taxon>Bacteroidota</taxon>
        <taxon>Flavobacteriia</taxon>
        <taxon>Flavobacteriales</taxon>
        <taxon>Weeksellaceae</taxon>
        <taxon>Apibacter</taxon>
    </lineage>
</organism>
<dbReference type="EMBL" id="SELH01000018">
    <property type="protein sequence ID" value="TWP28434.1"/>
    <property type="molecule type" value="Genomic_DNA"/>
</dbReference>
<reference evidence="1 2" key="1">
    <citation type="submission" date="2019-02" db="EMBL/GenBank/DDBJ databases">
        <title>Apibacter muscae sp. nov.: a novel member of the house fly microbiota.</title>
        <authorList>
            <person name="Park R."/>
        </authorList>
    </citation>
    <scope>NUCLEOTIDE SEQUENCE [LARGE SCALE GENOMIC DNA]</scope>
    <source>
        <strain evidence="1 2">AL1</strain>
    </source>
</reference>
<dbReference type="Proteomes" id="UP000319499">
    <property type="component" value="Unassembled WGS sequence"/>
</dbReference>
<keyword evidence="2" id="KW-1185">Reference proteome</keyword>
<comment type="caution">
    <text evidence="1">The sequence shown here is derived from an EMBL/GenBank/DDBJ whole genome shotgun (WGS) entry which is preliminary data.</text>
</comment>
<evidence type="ECO:0000313" key="1">
    <source>
        <dbReference type="EMBL" id="TWP28434.1"/>
    </source>
</evidence>
<proteinExistence type="predicted"/>
<gene>
    <name evidence="1" type="ORF">ETU09_05785</name>
</gene>
<dbReference type="AlphaFoldDB" id="A0A563DF92"/>
<name>A0A563DF92_9FLAO</name>
<protein>
    <submittedName>
        <fullName evidence="1">Uncharacterized protein</fullName>
    </submittedName>
</protein>
<accession>A0A563DF92</accession>
<evidence type="ECO:0000313" key="2">
    <source>
        <dbReference type="Proteomes" id="UP000319499"/>
    </source>
</evidence>
<dbReference type="OrthoDB" id="1253307at2"/>
<sequence length="188" mass="22228">MNVLYIPEGIENLKNLFSIDFKNVKSWKVRLLTENDEFICTSRNNIAQNCNEIRIHFINSLGEIDSIDFNKTKITQETKSESWKKSQGYPFERFKGGTYRKNIISNESYEAVTKSYSEHEQYWLKELMNSPKAWLEMQLPNGFLPSEEKAYIPIVITDSELIEKKVEQRYEYIVTIKFSMSNENINLR</sequence>